<evidence type="ECO:0000256" key="14">
    <source>
        <dbReference type="PIRSR" id="PIRSR000606-51"/>
    </source>
</evidence>
<feature type="binding site" evidence="14 15">
    <location>
        <position position="87"/>
    </location>
    <ligand>
        <name>ATP</name>
        <dbReference type="ChEBI" id="CHEBI:30616"/>
    </ligand>
</feature>
<evidence type="ECO:0000256" key="11">
    <source>
        <dbReference type="ARBA" id="ARBA00048679"/>
    </source>
</evidence>
<keyword evidence="4" id="KW-0597">Phosphoprotein</keyword>
<dbReference type="KEGG" id="egl:EGR_01966"/>
<dbReference type="FunFam" id="1.10.510.10:FF:001170">
    <property type="entry name" value="Ribosomal protein S6 kinase alpha-1"/>
    <property type="match status" value="1"/>
</dbReference>
<dbReference type="GO" id="GO:0005524">
    <property type="term" value="F:ATP binding"/>
    <property type="evidence" value="ECO:0007669"/>
    <property type="project" value="UniProtKB-UniRule"/>
</dbReference>
<dbReference type="PROSITE" id="PS51285">
    <property type="entry name" value="AGC_KINASE_CTER"/>
    <property type="match status" value="1"/>
</dbReference>
<gene>
    <name evidence="19" type="ORF">EGR_01966</name>
</gene>
<keyword evidence="7 12" id="KW-0547">Nucleotide-binding</keyword>
<dbReference type="InterPro" id="IPR000719">
    <property type="entry name" value="Prot_kinase_dom"/>
</dbReference>
<reference evidence="19 20" key="1">
    <citation type="journal article" date="2013" name="Nat. Genet.">
        <title>The genome of the hydatid tapeworm Echinococcus granulosus.</title>
        <authorList>
            <person name="Zheng H."/>
            <person name="Zhang W."/>
            <person name="Zhang L."/>
            <person name="Zhang Z."/>
            <person name="Li J."/>
            <person name="Lu G."/>
            <person name="Zhu Y."/>
            <person name="Wang Y."/>
            <person name="Huang Y."/>
            <person name="Liu J."/>
            <person name="Kang H."/>
            <person name="Chen J."/>
            <person name="Wang L."/>
            <person name="Chen A."/>
            <person name="Yu S."/>
            <person name="Gao Z."/>
            <person name="Jin L."/>
            <person name="Gu W."/>
            <person name="Wang Z."/>
            <person name="Zhao L."/>
            <person name="Shi B."/>
            <person name="Wen H."/>
            <person name="Lin R."/>
            <person name="Jones M.K."/>
            <person name="Brejova B."/>
            <person name="Vinar T."/>
            <person name="Zhao G."/>
            <person name="McManus D.P."/>
            <person name="Chen Z."/>
            <person name="Zhou Y."/>
            <person name="Wang S."/>
        </authorList>
    </citation>
    <scope>NUCLEOTIDE SEQUENCE [LARGE SCALE GENOMIC DNA]</scope>
</reference>
<dbReference type="InterPro" id="IPR016239">
    <property type="entry name" value="Ribosomal_S6_kinase_II"/>
</dbReference>
<dbReference type="AlphaFoldDB" id="W6UX98"/>
<evidence type="ECO:0000256" key="3">
    <source>
        <dbReference type="ARBA" id="ARBA00022527"/>
    </source>
</evidence>
<feature type="domain" description="Protein kinase" evidence="17">
    <location>
        <begin position="434"/>
        <end position="691"/>
    </location>
</feature>
<dbReference type="SMART" id="SM00220">
    <property type="entry name" value="S_TKc"/>
    <property type="match status" value="2"/>
</dbReference>
<name>W6UX98_ECHGR</name>
<dbReference type="SMART" id="SM00133">
    <property type="entry name" value="S_TK_X"/>
    <property type="match status" value="1"/>
</dbReference>
<evidence type="ECO:0000256" key="5">
    <source>
        <dbReference type="ARBA" id="ARBA00022679"/>
    </source>
</evidence>
<dbReference type="GO" id="GO:0106310">
    <property type="term" value="F:protein serine kinase activity"/>
    <property type="evidence" value="ECO:0007669"/>
    <property type="project" value="RHEA"/>
</dbReference>
<organism evidence="19 20">
    <name type="scientific">Echinococcus granulosus</name>
    <name type="common">Hydatid tapeworm</name>
    <dbReference type="NCBI Taxonomy" id="6210"/>
    <lineage>
        <taxon>Eukaryota</taxon>
        <taxon>Metazoa</taxon>
        <taxon>Spiralia</taxon>
        <taxon>Lophotrochozoa</taxon>
        <taxon>Platyhelminthes</taxon>
        <taxon>Cestoda</taxon>
        <taxon>Eucestoda</taxon>
        <taxon>Cyclophyllidea</taxon>
        <taxon>Taeniidae</taxon>
        <taxon>Echinococcus</taxon>
        <taxon>Echinococcus granulosus group</taxon>
    </lineage>
</organism>
<evidence type="ECO:0000259" key="18">
    <source>
        <dbReference type="PROSITE" id="PS51285"/>
    </source>
</evidence>
<dbReference type="GO" id="GO:0035556">
    <property type="term" value="P:intracellular signal transduction"/>
    <property type="evidence" value="ECO:0007669"/>
    <property type="project" value="InterPro"/>
</dbReference>
<comment type="catalytic activity">
    <reaction evidence="10 12">
        <text>L-threonyl-[protein] + ATP = O-phospho-L-threonyl-[protein] + ADP + H(+)</text>
        <dbReference type="Rhea" id="RHEA:46608"/>
        <dbReference type="Rhea" id="RHEA-COMP:11060"/>
        <dbReference type="Rhea" id="RHEA-COMP:11605"/>
        <dbReference type="ChEBI" id="CHEBI:15378"/>
        <dbReference type="ChEBI" id="CHEBI:30013"/>
        <dbReference type="ChEBI" id="CHEBI:30616"/>
        <dbReference type="ChEBI" id="CHEBI:61977"/>
        <dbReference type="ChEBI" id="CHEBI:456216"/>
        <dbReference type="EC" id="2.7.11.1"/>
    </reaction>
</comment>
<dbReference type="GO" id="GO:0000287">
    <property type="term" value="F:magnesium ion binding"/>
    <property type="evidence" value="ECO:0007669"/>
    <property type="project" value="InterPro"/>
</dbReference>
<evidence type="ECO:0000256" key="12">
    <source>
        <dbReference type="PIRNR" id="PIRNR000606"/>
    </source>
</evidence>
<dbReference type="SUPFAM" id="SSF56112">
    <property type="entry name" value="Protein kinase-like (PK-like)"/>
    <property type="match status" value="2"/>
</dbReference>
<comment type="similarity">
    <text evidence="2 12">Belongs to the protein kinase superfamily. AGC Ser/Thr protein kinase family. S6 kinase subfamily.</text>
</comment>
<feature type="region of interest" description="Disordered" evidence="16">
    <location>
        <begin position="738"/>
        <end position="757"/>
    </location>
</feature>
<feature type="active site" description="Proton acceptor" evidence="13">
    <location>
        <position position="551"/>
    </location>
</feature>
<comment type="catalytic activity">
    <reaction evidence="11 12">
        <text>L-seryl-[protein] + ATP = O-phospho-L-seryl-[protein] + ADP + H(+)</text>
        <dbReference type="Rhea" id="RHEA:17989"/>
        <dbReference type="Rhea" id="RHEA-COMP:9863"/>
        <dbReference type="Rhea" id="RHEA-COMP:11604"/>
        <dbReference type="ChEBI" id="CHEBI:15378"/>
        <dbReference type="ChEBI" id="CHEBI:29999"/>
        <dbReference type="ChEBI" id="CHEBI:30616"/>
        <dbReference type="ChEBI" id="CHEBI:83421"/>
        <dbReference type="ChEBI" id="CHEBI:456216"/>
        <dbReference type="EC" id="2.7.11.1"/>
    </reaction>
</comment>
<evidence type="ECO:0000256" key="1">
    <source>
        <dbReference type="ARBA" id="ARBA00001946"/>
    </source>
</evidence>
<dbReference type="Proteomes" id="UP000019149">
    <property type="component" value="Unassembled WGS sequence"/>
</dbReference>
<dbReference type="Gene3D" id="1.10.510.10">
    <property type="entry name" value="Transferase(Phosphotransferase) domain 1"/>
    <property type="match status" value="2"/>
</dbReference>
<dbReference type="FunFam" id="1.10.510.10:FF:000010">
    <property type="entry name" value="Ribosomal protein S6 kinase"/>
    <property type="match status" value="1"/>
</dbReference>
<evidence type="ECO:0000256" key="7">
    <source>
        <dbReference type="ARBA" id="ARBA00022741"/>
    </source>
</evidence>
<dbReference type="CTD" id="36337681"/>
<comment type="cofactor">
    <cofactor evidence="1 12">
        <name>Mg(2+)</name>
        <dbReference type="ChEBI" id="CHEBI:18420"/>
    </cofactor>
</comment>
<keyword evidence="8 12" id="KW-0418">Kinase</keyword>
<dbReference type="InterPro" id="IPR008271">
    <property type="entry name" value="Ser/Thr_kinase_AS"/>
</dbReference>
<evidence type="ECO:0000313" key="20">
    <source>
        <dbReference type="Proteomes" id="UP000019149"/>
    </source>
</evidence>
<evidence type="ECO:0000256" key="8">
    <source>
        <dbReference type="ARBA" id="ARBA00022777"/>
    </source>
</evidence>
<accession>W6UX98</accession>
<sequence>MPLAPLIEPFPDDKKKGLVSIGEYVDDKQPCDDNETEVDIASLKVSDGKVSPADFELLSIIGQGSFGKVFLVKKINGKDSQTVYAMKVLKKAVLKVKDRMRSKTERDILARMKHPFIVSLNYAFQTEGKIYLILEFVKGGDLFSRLAKELMFTEEDVMFYLAEIAVAIDHLHNLGIVYRDLKPENILLTEEGHIKLTDFGLSKEALYDGSDGSKSYSFCGTVEYMAPEIITRRGHGPAADWWSFGVLMYEMLTGTLPFHADSKKETMSQIMKAKLEMPQMLSPGAQSLLRHLFKRTPSNRLGYGPDGFQKLQAHEFFLPINWPDLVDLKITPPFKPTCMLDNLAFNFDKEYTNRTPKGLLHSAYERNISDSPASPPSASAHELFRGFSYVAPFLMDRQPDGIQFRHTDVCPKARFSSNLKRISGVKFKEFLGDYQILEEIGKGSYSTAYKCKQISTGNTFAVKIIDEMMHDPTEEVQILLRFKGVPNIVTLRDVYECSGKVYLVTDYLSGGELFDKIMRQKFFSEKEASSVVEVLARTLDILHKQMVVHRDLKPSNILYSDSMCSPESICICDFGFAKQLRAENGLLMTPCYTAQFAAPEVLKMQGYHMACDIWSLGIILYTMLTGRIPFATGPNDPPEVILRRIELGPPQLTDSCWSSISDAAKHLVLSMLNVDPKKRPTASEILRDPWIKNRTLLPAHPSYSLQLPDAQTVKATVVGFFKALKTSPRTELEPVGASFLAQRRGRQKPTTASAAGN</sequence>
<dbReference type="OMA" id="ILEHSWV"/>
<comment type="caution">
    <text evidence="19">The sequence shown here is derived from an EMBL/GenBank/DDBJ whole genome shotgun (WGS) entry which is preliminary data.</text>
</comment>
<dbReference type="FunFam" id="3.30.200.20:FF:000013">
    <property type="entry name" value="Ribosomal protein S6 kinase"/>
    <property type="match status" value="1"/>
</dbReference>
<feature type="domain" description="AGC-kinase C-terminal" evidence="18">
    <location>
        <begin position="318"/>
        <end position="399"/>
    </location>
</feature>
<keyword evidence="3 12" id="KW-0723">Serine/threonine-protein kinase</keyword>
<dbReference type="InterPro" id="IPR017441">
    <property type="entry name" value="Protein_kinase_ATP_BS"/>
</dbReference>
<dbReference type="GO" id="GO:0004674">
    <property type="term" value="F:protein serine/threonine kinase activity"/>
    <property type="evidence" value="ECO:0007669"/>
    <property type="project" value="UniProtKB-KW"/>
</dbReference>
<keyword evidence="20" id="KW-1185">Reference proteome</keyword>
<dbReference type="InterPro" id="IPR000961">
    <property type="entry name" value="AGC-kinase_C"/>
</dbReference>
<evidence type="ECO:0000256" key="10">
    <source>
        <dbReference type="ARBA" id="ARBA00047899"/>
    </source>
</evidence>
<evidence type="ECO:0000256" key="4">
    <source>
        <dbReference type="ARBA" id="ARBA00022553"/>
    </source>
</evidence>
<evidence type="ECO:0000313" key="19">
    <source>
        <dbReference type="EMBL" id="EUB63162.1"/>
    </source>
</evidence>
<feature type="binding site" evidence="14 15">
    <location>
        <position position="463"/>
    </location>
    <ligand>
        <name>ATP</name>
        <dbReference type="ChEBI" id="CHEBI:30616"/>
    </ligand>
</feature>
<dbReference type="InterPro" id="IPR011009">
    <property type="entry name" value="Kinase-like_dom_sf"/>
</dbReference>
<evidence type="ECO:0000256" key="6">
    <source>
        <dbReference type="ARBA" id="ARBA00022737"/>
    </source>
</evidence>
<dbReference type="Gene3D" id="3.30.200.20">
    <property type="entry name" value="Phosphorylase Kinase, domain 1"/>
    <property type="match status" value="2"/>
</dbReference>
<evidence type="ECO:0000256" key="16">
    <source>
        <dbReference type="SAM" id="MobiDB-lite"/>
    </source>
</evidence>
<feature type="compositionally biased region" description="Polar residues" evidence="16">
    <location>
        <begin position="748"/>
        <end position="757"/>
    </location>
</feature>
<evidence type="ECO:0000256" key="9">
    <source>
        <dbReference type="ARBA" id="ARBA00022840"/>
    </source>
</evidence>
<evidence type="ECO:0000256" key="13">
    <source>
        <dbReference type="PIRSR" id="PIRSR000606-50"/>
    </source>
</evidence>
<dbReference type="PANTHER" id="PTHR24351">
    <property type="entry name" value="RIBOSOMAL PROTEIN S6 KINASE"/>
    <property type="match status" value="1"/>
</dbReference>
<dbReference type="RefSeq" id="XP_024354358.1">
    <property type="nucleotide sequence ID" value="XM_024491215.1"/>
</dbReference>
<dbReference type="PROSITE" id="PS00107">
    <property type="entry name" value="PROTEIN_KINASE_ATP"/>
    <property type="match status" value="2"/>
</dbReference>
<dbReference type="EMBL" id="APAU02000008">
    <property type="protein sequence ID" value="EUB63162.1"/>
    <property type="molecule type" value="Genomic_DNA"/>
</dbReference>
<evidence type="ECO:0000256" key="2">
    <source>
        <dbReference type="ARBA" id="ARBA00009804"/>
    </source>
</evidence>
<dbReference type="PROSITE" id="PS00108">
    <property type="entry name" value="PROTEIN_KINASE_ST"/>
    <property type="match status" value="2"/>
</dbReference>
<dbReference type="Pfam" id="PF00069">
    <property type="entry name" value="Pkinase"/>
    <property type="match status" value="2"/>
</dbReference>
<proteinExistence type="inferred from homology"/>
<keyword evidence="9 12" id="KW-0067">ATP-binding</keyword>
<dbReference type="PIRSF" id="PIRSF000606">
    <property type="entry name" value="Ribsml_S6_kin_2"/>
    <property type="match status" value="1"/>
</dbReference>
<dbReference type="STRING" id="6210.W6UX98"/>
<keyword evidence="5 12" id="KW-0808">Transferase</keyword>
<evidence type="ECO:0000259" key="17">
    <source>
        <dbReference type="PROSITE" id="PS50011"/>
    </source>
</evidence>
<feature type="active site" description="Proton acceptor" evidence="13">
    <location>
        <position position="180"/>
    </location>
</feature>
<evidence type="ECO:0000256" key="15">
    <source>
        <dbReference type="PROSITE-ProRule" id="PRU10141"/>
    </source>
</evidence>
<keyword evidence="6" id="KW-0677">Repeat</keyword>
<protein>
    <recommendedName>
        <fullName evidence="12">Ribosomal protein S6 kinase</fullName>
        <ecNumber evidence="12">2.7.11.1</ecNumber>
    </recommendedName>
</protein>
<dbReference type="GeneID" id="36337681"/>
<dbReference type="PROSITE" id="PS50011">
    <property type="entry name" value="PROTEIN_KINASE_DOM"/>
    <property type="match status" value="2"/>
</dbReference>
<feature type="domain" description="Protein kinase" evidence="17">
    <location>
        <begin position="55"/>
        <end position="317"/>
    </location>
</feature>
<dbReference type="OrthoDB" id="63267at2759"/>
<dbReference type="EC" id="2.7.11.1" evidence="12"/>